<gene>
    <name evidence="2" type="ORF">C8A00DRAFT_17940</name>
</gene>
<protein>
    <submittedName>
        <fullName evidence="2">Uncharacterized protein</fullName>
    </submittedName>
</protein>
<name>A0AAN6VFX8_9PEZI</name>
<reference evidence="2" key="2">
    <citation type="submission" date="2023-05" db="EMBL/GenBank/DDBJ databases">
        <authorList>
            <consortium name="Lawrence Berkeley National Laboratory"/>
            <person name="Steindorff A."/>
            <person name="Hensen N."/>
            <person name="Bonometti L."/>
            <person name="Westerberg I."/>
            <person name="Brannstrom I.O."/>
            <person name="Guillou S."/>
            <person name="Cros-Aarteil S."/>
            <person name="Calhoun S."/>
            <person name="Haridas S."/>
            <person name="Kuo A."/>
            <person name="Mondo S."/>
            <person name="Pangilinan J."/>
            <person name="Riley R."/>
            <person name="Labutti K."/>
            <person name="Andreopoulos B."/>
            <person name="Lipzen A."/>
            <person name="Chen C."/>
            <person name="Yanf M."/>
            <person name="Daum C."/>
            <person name="Ng V."/>
            <person name="Clum A."/>
            <person name="Ohm R."/>
            <person name="Martin F."/>
            <person name="Silar P."/>
            <person name="Natvig D."/>
            <person name="Lalanne C."/>
            <person name="Gautier V."/>
            <person name="Ament-Velasquez S.L."/>
            <person name="Kruys A."/>
            <person name="Hutchinson M.I."/>
            <person name="Powell A.J."/>
            <person name="Barry K."/>
            <person name="Miller A.N."/>
            <person name="Grigoriev I.V."/>
            <person name="Debuchy R."/>
            <person name="Gladieux P."/>
            <person name="Thoren M.H."/>
            <person name="Johannesson H."/>
        </authorList>
    </citation>
    <scope>NUCLEOTIDE SEQUENCE</scope>
    <source>
        <strain evidence="2">CBS 538.74</strain>
    </source>
</reference>
<reference evidence="2" key="1">
    <citation type="journal article" date="2023" name="Mol. Phylogenet. Evol.">
        <title>Genome-scale phylogeny and comparative genomics of the fungal order Sordariales.</title>
        <authorList>
            <person name="Hensen N."/>
            <person name="Bonometti L."/>
            <person name="Westerberg I."/>
            <person name="Brannstrom I.O."/>
            <person name="Guillou S."/>
            <person name="Cros-Aarteil S."/>
            <person name="Calhoun S."/>
            <person name="Haridas S."/>
            <person name="Kuo A."/>
            <person name="Mondo S."/>
            <person name="Pangilinan J."/>
            <person name="Riley R."/>
            <person name="LaButti K."/>
            <person name="Andreopoulos B."/>
            <person name="Lipzen A."/>
            <person name="Chen C."/>
            <person name="Yan M."/>
            <person name="Daum C."/>
            <person name="Ng V."/>
            <person name="Clum A."/>
            <person name="Steindorff A."/>
            <person name="Ohm R.A."/>
            <person name="Martin F."/>
            <person name="Silar P."/>
            <person name="Natvig D.O."/>
            <person name="Lalanne C."/>
            <person name="Gautier V."/>
            <person name="Ament-Velasquez S.L."/>
            <person name="Kruys A."/>
            <person name="Hutchinson M.I."/>
            <person name="Powell A.J."/>
            <person name="Barry K."/>
            <person name="Miller A.N."/>
            <person name="Grigoriev I.V."/>
            <person name="Debuchy R."/>
            <person name="Gladieux P."/>
            <person name="Hiltunen Thoren M."/>
            <person name="Johannesson H."/>
        </authorList>
    </citation>
    <scope>NUCLEOTIDE SEQUENCE</scope>
    <source>
        <strain evidence="2">CBS 538.74</strain>
    </source>
</reference>
<organism evidence="2 3">
    <name type="scientific">Chaetomidium leptoderma</name>
    <dbReference type="NCBI Taxonomy" id="669021"/>
    <lineage>
        <taxon>Eukaryota</taxon>
        <taxon>Fungi</taxon>
        <taxon>Dikarya</taxon>
        <taxon>Ascomycota</taxon>
        <taxon>Pezizomycotina</taxon>
        <taxon>Sordariomycetes</taxon>
        <taxon>Sordariomycetidae</taxon>
        <taxon>Sordariales</taxon>
        <taxon>Chaetomiaceae</taxon>
        <taxon>Chaetomidium</taxon>
    </lineage>
</organism>
<evidence type="ECO:0000256" key="1">
    <source>
        <dbReference type="SAM" id="MobiDB-lite"/>
    </source>
</evidence>
<dbReference type="AlphaFoldDB" id="A0AAN6VFX8"/>
<sequence>MLSDSKSLGLPRAPSAARSSTVRTRVEPTEPGPWWCRGRNLFLWLADRHIHTPRWWDKSTCEGLFLLLSSPRAFDIRSIGTGSWLVGGWFQFFKSLTSTLFFLFLPKTSPARNSSLSWEDQRRHVLTNGCWRTVSFWLNCPNRRPASPSLFPSHDTTQTGGGEILHKIHRKPASLRFGPCQGFIRSTRGKDLIVPRGQDAVVFETGRPTNTRRAPKLWHRLC</sequence>
<dbReference type="EMBL" id="MU857064">
    <property type="protein sequence ID" value="KAK4150565.1"/>
    <property type="molecule type" value="Genomic_DNA"/>
</dbReference>
<evidence type="ECO:0000313" key="2">
    <source>
        <dbReference type="EMBL" id="KAK4150565.1"/>
    </source>
</evidence>
<proteinExistence type="predicted"/>
<keyword evidence="3" id="KW-1185">Reference proteome</keyword>
<feature type="region of interest" description="Disordered" evidence="1">
    <location>
        <begin position="1"/>
        <end position="29"/>
    </location>
</feature>
<evidence type="ECO:0000313" key="3">
    <source>
        <dbReference type="Proteomes" id="UP001302745"/>
    </source>
</evidence>
<comment type="caution">
    <text evidence="2">The sequence shown here is derived from an EMBL/GenBank/DDBJ whole genome shotgun (WGS) entry which is preliminary data.</text>
</comment>
<dbReference type="Proteomes" id="UP001302745">
    <property type="component" value="Unassembled WGS sequence"/>
</dbReference>
<accession>A0AAN6VFX8</accession>